<gene>
    <name evidence="7" type="ORF">BDV95DRAFT_587683</name>
</gene>
<feature type="region of interest" description="Disordered" evidence="6">
    <location>
        <begin position="27"/>
        <end position="50"/>
    </location>
</feature>
<dbReference type="Pfam" id="PF01329">
    <property type="entry name" value="Pterin_4a"/>
    <property type="match status" value="1"/>
</dbReference>
<dbReference type="PANTHER" id="PTHR12599:SF0">
    <property type="entry name" value="PTERIN-4-ALPHA-CARBINOLAMINE DEHYDRATASE"/>
    <property type="match status" value="1"/>
</dbReference>
<dbReference type="EMBL" id="JAADJZ010000037">
    <property type="protein sequence ID" value="KAF2865073.1"/>
    <property type="molecule type" value="Genomic_DNA"/>
</dbReference>
<evidence type="ECO:0000256" key="5">
    <source>
        <dbReference type="ARBA" id="ARBA00030497"/>
    </source>
</evidence>
<dbReference type="OrthoDB" id="277398at2759"/>
<dbReference type="AlphaFoldDB" id="A0A7C8I2E4"/>
<comment type="caution">
    <text evidence="7">The sequence shown here is derived from an EMBL/GenBank/DDBJ whole genome shotgun (WGS) entry which is preliminary data.</text>
</comment>
<keyword evidence="4" id="KW-0456">Lyase</keyword>
<sequence>MAFWLSTRHLTLSPRSLGALLSSSRRHRAAASTRTKTTYTSPNMPLHISDGQDKAQIDEEVEVLREQNWNLERESILVKTYHFKTYTKVTDFHQVVAVRSKSKNHHPEMITTAGSLTVRWTTHIPHGLSAKDTFMARYCDEQAKVIGTVKQNEAQRCDPGSTAS</sequence>
<organism evidence="7 8">
    <name type="scientific">Massariosphaeria phaeospora</name>
    <dbReference type="NCBI Taxonomy" id="100035"/>
    <lineage>
        <taxon>Eukaryota</taxon>
        <taxon>Fungi</taxon>
        <taxon>Dikarya</taxon>
        <taxon>Ascomycota</taxon>
        <taxon>Pezizomycotina</taxon>
        <taxon>Dothideomycetes</taxon>
        <taxon>Pleosporomycetidae</taxon>
        <taxon>Pleosporales</taxon>
        <taxon>Pleosporales incertae sedis</taxon>
        <taxon>Massariosphaeria</taxon>
    </lineage>
</organism>
<evidence type="ECO:0000256" key="1">
    <source>
        <dbReference type="ARBA" id="ARBA00001554"/>
    </source>
</evidence>
<protein>
    <recommendedName>
        <fullName evidence="3">4a-hydroxytetrahydrobiopterin dehydratase</fullName>
        <ecNumber evidence="3">4.2.1.96</ecNumber>
    </recommendedName>
    <alternativeName>
        <fullName evidence="5">4-alpha-hydroxy-tetrahydropterin dehydratase</fullName>
    </alternativeName>
</protein>
<reference evidence="7 8" key="1">
    <citation type="submission" date="2020-01" db="EMBL/GenBank/DDBJ databases">
        <authorList>
            <consortium name="DOE Joint Genome Institute"/>
            <person name="Haridas S."/>
            <person name="Albert R."/>
            <person name="Binder M."/>
            <person name="Bloem J."/>
            <person name="Labutti K."/>
            <person name="Salamov A."/>
            <person name="Andreopoulos B."/>
            <person name="Baker S.E."/>
            <person name="Barry K."/>
            <person name="Bills G."/>
            <person name="Bluhm B.H."/>
            <person name="Cannon C."/>
            <person name="Castanera R."/>
            <person name="Culley D.E."/>
            <person name="Daum C."/>
            <person name="Ezra D."/>
            <person name="Gonzalez J.B."/>
            <person name="Henrissat B."/>
            <person name="Kuo A."/>
            <person name="Liang C."/>
            <person name="Lipzen A."/>
            <person name="Lutzoni F."/>
            <person name="Magnuson J."/>
            <person name="Mondo S."/>
            <person name="Nolan M."/>
            <person name="Ohm R."/>
            <person name="Pangilinan J."/>
            <person name="Park H.-J.H."/>
            <person name="Ramirez L."/>
            <person name="Alfaro M."/>
            <person name="Sun H."/>
            <person name="Tritt A."/>
            <person name="Yoshinaga Y."/>
            <person name="Zwiers L.-H.L."/>
            <person name="Turgeon B.G."/>
            <person name="Goodwin S.B."/>
            <person name="Spatafora J.W."/>
            <person name="Crous P.W."/>
            <person name="Grigoriev I.V."/>
        </authorList>
    </citation>
    <scope>NUCLEOTIDE SEQUENCE [LARGE SCALE GENOMIC DNA]</scope>
    <source>
        <strain evidence="7 8">CBS 611.86</strain>
    </source>
</reference>
<evidence type="ECO:0000256" key="6">
    <source>
        <dbReference type="SAM" id="MobiDB-lite"/>
    </source>
</evidence>
<evidence type="ECO:0000256" key="2">
    <source>
        <dbReference type="ARBA" id="ARBA00006472"/>
    </source>
</evidence>
<dbReference type="GO" id="GO:0006729">
    <property type="term" value="P:tetrahydrobiopterin biosynthetic process"/>
    <property type="evidence" value="ECO:0007669"/>
    <property type="project" value="InterPro"/>
</dbReference>
<dbReference type="InterPro" id="IPR001533">
    <property type="entry name" value="Pterin_deHydtase"/>
</dbReference>
<comment type="catalytic activity">
    <reaction evidence="1">
        <text>(4aS,6R)-4a-hydroxy-L-erythro-5,6,7,8-tetrahydrobiopterin = (6R)-L-erythro-6,7-dihydrobiopterin + H2O</text>
        <dbReference type="Rhea" id="RHEA:11920"/>
        <dbReference type="ChEBI" id="CHEBI:15377"/>
        <dbReference type="ChEBI" id="CHEBI:15642"/>
        <dbReference type="ChEBI" id="CHEBI:43120"/>
        <dbReference type="EC" id="4.2.1.96"/>
    </reaction>
</comment>
<dbReference type="InterPro" id="IPR036428">
    <property type="entry name" value="PCD_sf"/>
</dbReference>
<proteinExistence type="inferred from homology"/>
<dbReference type="CDD" id="cd00488">
    <property type="entry name" value="PCD_DCoH"/>
    <property type="match status" value="1"/>
</dbReference>
<evidence type="ECO:0000256" key="3">
    <source>
        <dbReference type="ARBA" id="ARBA00013252"/>
    </source>
</evidence>
<dbReference type="EC" id="4.2.1.96" evidence="3"/>
<dbReference type="PANTHER" id="PTHR12599">
    <property type="entry name" value="PTERIN-4-ALPHA-CARBINOLAMINE DEHYDRATASE"/>
    <property type="match status" value="1"/>
</dbReference>
<dbReference type="Gene3D" id="3.30.1360.20">
    <property type="entry name" value="Transcriptional coactivator/pterin dehydratase"/>
    <property type="match status" value="1"/>
</dbReference>
<accession>A0A7C8I2E4</accession>
<feature type="compositionally biased region" description="Low complexity" evidence="6">
    <location>
        <begin position="30"/>
        <end position="41"/>
    </location>
</feature>
<evidence type="ECO:0000313" key="7">
    <source>
        <dbReference type="EMBL" id="KAF2865073.1"/>
    </source>
</evidence>
<keyword evidence="8" id="KW-1185">Reference proteome</keyword>
<dbReference type="GO" id="GO:0008124">
    <property type="term" value="F:4-alpha-hydroxytetrahydrobiopterin dehydratase activity"/>
    <property type="evidence" value="ECO:0007669"/>
    <property type="project" value="UniProtKB-EC"/>
</dbReference>
<evidence type="ECO:0000313" key="8">
    <source>
        <dbReference type="Proteomes" id="UP000481861"/>
    </source>
</evidence>
<evidence type="ECO:0000256" key="4">
    <source>
        <dbReference type="ARBA" id="ARBA00023239"/>
    </source>
</evidence>
<dbReference type="Proteomes" id="UP000481861">
    <property type="component" value="Unassembled WGS sequence"/>
</dbReference>
<comment type="similarity">
    <text evidence="2">Belongs to the pterin-4-alpha-carbinolamine dehydratase family.</text>
</comment>
<name>A0A7C8I2E4_9PLEO</name>
<dbReference type="SUPFAM" id="SSF55248">
    <property type="entry name" value="PCD-like"/>
    <property type="match status" value="1"/>
</dbReference>